<dbReference type="KEGG" id="mbrn:26245227"/>
<gene>
    <name evidence="1" type="ORF">G6M90_00g005500</name>
</gene>
<evidence type="ECO:0000313" key="2">
    <source>
        <dbReference type="Proteomes" id="UP000510686"/>
    </source>
</evidence>
<protein>
    <submittedName>
        <fullName evidence="1">Uncharacterized protein</fullName>
    </submittedName>
</protein>
<name>A0A7D5Z1R2_9HYPO</name>
<dbReference type="AlphaFoldDB" id="A0A7D5Z1R2"/>
<sequence length="227" mass="25721">MATLSKIRHVRVLGTEFYFFTGPSDRDGVSYALVQALKLLPGLQLDTFTVLSPGEDDYDYEVLDDLIEYGDGWKELRFICQVSSQLGYEFSDNVYRYKHSRNYPRKPQPAHWASVMNTRDGIQNQPSVTIYRSVRLGEPCSVMHEATRVIIEQMVLKEKEPVTFAERRYPPATPLKKKEEALEVMVVVKRGKAISGKISPINRGQKLSRDFFVGVVTALITAVIAAT</sequence>
<accession>A0A7D5Z1R2</accession>
<dbReference type="OrthoDB" id="72726at2759"/>
<evidence type="ECO:0000313" key="1">
    <source>
        <dbReference type="EMBL" id="QLI64688.1"/>
    </source>
</evidence>
<proteinExistence type="predicted"/>
<reference evidence="1 2" key="1">
    <citation type="submission" date="2020-07" db="EMBL/GenBank/DDBJ databases">
        <title>Telomere length de novo assembly of all 7 chromosomes of the fungus, Metarhizium brunneum, using a novel assembly pipeline.</title>
        <authorList>
            <person name="Saud z."/>
            <person name="Kortsinoglou A."/>
            <person name="Kouvelis V.N."/>
            <person name="Butt T.M."/>
        </authorList>
    </citation>
    <scope>NUCLEOTIDE SEQUENCE [LARGE SCALE GENOMIC DNA]</scope>
    <source>
        <strain evidence="1 2">4556</strain>
    </source>
</reference>
<dbReference type="RefSeq" id="XP_014542196.1">
    <property type="nucleotide sequence ID" value="XM_014686710.1"/>
</dbReference>
<organism evidence="1 2">
    <name type="scientific">Metarhizium brunneum</name>
    <dbReference type="NCBI Taxonomy" id="500148"/>
    <lineage>
        <taxon>Eukaryota</taxon>
        <taxon>Fungi</taxon>
        <taxon>Dikarya</taxon>
        <taxon>Ascomycota</taxon>
        <taxon>Pezizomycotina</taxon>
        <taxon>Sordariomycetes</taxon>
        <taxon>Hypocreomycetidae</taxon>
        <taxon>Hypocreales</taxon>
        <taxon>Clavicipitaceae</taxon>
        <taxon>Metarhizium</taxon>
    </lineage>
</organism>
<keyword evidence="2" id="KW-1185">Reference proteome</keyword>
<dbReference type="GeneID" id="26245227"/>
<dbReference type="Proteomes" id="UP000510686">
    <property type="component" value="Chromosome 1"/>
</dbReference>
<dbReference type="EMBL" id="CP058932">
    <property type="protein sequence ID" value="QLI64688.1"/>
    <property type="molecule type" value="Genomic_DNA"/>
</dbReference>